<dbReference type="PROSITE" id="PS50022">
    <property type="entry name" value="FA58C_3"/>
    <property type="match status" value="1"/>
</dbReference>
<dbReference type="Pfam" id="PF00754">
    <property type="entry name" value="F5_F8_type_C"/>
    <property type="match status" value="1"/>
</dbReference>
<proteinExistence type="predicted"/>
<dbReference type="InterPro" id="IPR000421">
    <property type="entry name" value="FA58C"/>
</dbReference>
<dbReference type="SUPFAM" id="SSF49265">
    <property type="entry name" value="Fibronectin type III"/>
    <property type="match status" value="1"/>
</dbReference>
<sequence>MKQQSFIYATILLAAVFFSSCDKKFEVFEDTVDGNDLPTNVESVTSEALPGQILLKWDVPLDSNYYYLQMSYYDHLTEKKVFEVISVYADSILIDNTRAKYGDYEFAFQAFNKNGQGSGKINVMAKSGIAPATETITATKIELEASQLSTNNQEPKEGPIANLIDGNSSSFFHTRWSSPQIPMPQYIQIDLNEPIDDFQFYLVNREWSQQAPKIVEIQISNDGVNWETVKTISSGLPSAGGADYTSEIFRPGRTFSHFRFNCLETFDNRNYFNLAEFVLYDVDIDTYDPEL</sequence>
<dbReference type="EMBL" id="MVDE01000006">
    <property type="protein sequence ID" value="PKQ67899.1"/>
    <property type="molecule type" value="Genomic_DNA"/>
</dbReference>
<dbReference type="InterPro" id="IPR008979">
    <property type="entry name" value="Galactose-bd-like_sf"/>
</dbReference>
<gene>
    <name evidence="2" type="ORF">BZG01_05895</name>
</gene>
<keyword evidence="3" id="KW-1185">Reference proteome</keyword>
<protein>
    <recommendedName>
        <fullName evidence="1">F5/8 type C domain-containing protein</fullName>
    </recommendedName>
</protein>
<feature type="domain" description="F5/8 type C" evidence="1">
    <location>
        <begin position="124"/>
        <end position="282"/>
    </location>
</feature>
<name>A0A2N3IC85_9BACT</name>
<evidence type="ECO:0000259" key="1">
    <source>
        <dbReference type="PROSITE" id="PS50022"/>
    </source>
</evidence>
<dbReference type="Gene3D" id="2.60.120.260">
    <property type="entry name" value="Galactose-binding domain-like"/>
    <property type="match status" value="1"/>
</dbReference>
<dbReference type="PROSITE" id="PS51257">
    <property type="entry name" value="PROKAR_LIPOPROTEIN"/>
    <property type="match status" value="1"/>
</dbReference>
<organism evidence="2 3">
    <name type="scientific">Labilibaculum manganireducens</name>
    <dbReference type="NCBI Taxonomy" id="1940525"/>
    <lineage>
        <taxon>Bacteria</taxon>
        <taxon>Pseudomonadati</taxon>
        <taxon>Bacteroidota</taxon>
        <taxon>Bacteroidia</taxon>
        <taxon>Marinilabiliales</taxon>
        <taxon>Marinifilaceae</taxon>
        <taxon>Labilibaculum</taxon>
    </lineage>
</organism>
<comment type="caution">
    <text evidence="2">The sequence shown here is derived from an EMBL/GenBank/DDBJ whole genome shotgun (WGS) entry which is preliminary data.</text>
</comment>
<reference evidence="2 3" key="1">
    <citation type="journal article" date="2017" name="Front. Microbiol.">
        <title>Labilibaculum manganireducens gen. nov., sp. nov. and Labilibaculum filiforme sp. nov., Novel Bacteroidetes Isolated from Subsurface Sediments of the Baltic Sea.</title>
        <authorList>
            <person name="Vandieken V."/>
            <person name="Marshall I.P."/>
            <person name="Niemann H."/>
            <person name="Engelen B."/>
            <person name="Cypionka H."/>
        </authorList>
    </citation>
    <scope>NUCLEOTIDE SEQUENCE [LARGE SCALE GENOMIC DNA]</scope>
    <source>
        <strain evidence="2 3">59.10-2M</strain>
    </source>
</reference>
<dbReference type="Proteomes" id="UP000233618">
    <property type="component" value="Unassembled WGS sequence"/>
</dbReference>
<dbReference type="SUPFAM" id="SSF49785">
    <property type="entry name" value="Galactose-binding domain-like"/>
    <property type="match status" value="1"/>
</dbReference>
<evidence type="ECO:0000313" key="3">
    <source>
        <dbReference type="Proteomes" id="UP000233618"/>
    </source>
</evidence>
<dbReference type="AlphaFoldDB" id="A0A2N3IC85"/>
<dbReference type="InterPro" id="IPR036116">
    <property type="entry name" value="FN3_sf"/>
</dbReference>
<dbReference type="RefSeq" id="WP_101308909.1">
    <property type="nucleotide sequence ID" value="NZ_MVDE01000006.1"/>
</dbReference>
<evidence type="ECO:0000313" key="2">
    <source>
        <dbReference type="EMBL" id="PKQ67899.1"/>
    </source>
</evidence>
<accession>A0A2N3IC85</accession>